<name>A0ABU7W4H9_9FLAO</name>
<evidence type="ECO:0000259" key="5">
    <source>
        <dbReference type="PROSITE" id="PS51755"/>
    </source>
</evidence>
<feature type="chain" id="PRO_5047377561" evidence="4">
    <location>
        <begin position="25"/>
        <end position="282"/>
    </location>
</feature>
<feature type="domain" description="OmpR/PhoB-type" evidence="5">
    <location>
        <begin position="184"/>
        <end position="281"/>
    </location>
</feature>
<feature type="signal peptide" evidence="4">
    <location>
        <begin position="1"/>
        <end position="24"/>
    </location>
</feature>
<dbReference type="PROSITE" id="PS51755">
    <property type="entry name" value="OMPR_PHOB"/>
    <property type="match status" value="1"/>
</dbReference>
<gene>
    <name evidence="6" type="ORF">V1468_07645</name>
</gene>
<evidence type="ECO:0000256" key="2">
    <source>
        <dbReference type="PROSITE-ProRule" id="PRU01091"/>
    </source>
</evidence>
<comment type="caution">
    <text evidence="6">The sequence shown here is derived from an EMBL/GenBank/DDBJ whole genome shotgun (WGS) entry which is preliminary data.</text>
</comment>
<keyword evidence="4" id="KW-0732">Signal</keyword>
<dbReference type="SUPFAM" id="SSF46894">
    <property type="entry name" value="C-terminal effector domain of the bipartite response regulators"/>
    <property type="match status" value="1"/>
</dbReference>
<evidence type="ECO:0000256" key="3">
    <source>
        <dbReference type="SAM" id="Phobius"/>
    </source>
</evidence>
<dbReference type="InterPro" id="IPR016032">
    <property type="entry name" value="Sig_transdc_resp-reg_C-effctor"/>
</dbReference>
<feature type="DNA-binding region" description="OmpR/PhoB-type" evidence="2">
    <location>
        <begin position="184"/>
        <end position="281"/>
    </location>
</feature>
<dbReference type="Gene3D" id="1.10.10.10">
    <property type="entry name" value="Winged helix-like DNA-binding domain superfamily/Winged helix DNA-binding domain"/>
    <property type="match status" value="1"/>
</dbReference>
<keyword evidence="1 2" id="KW-0238">DNA-binding</keyword>
<evidence type="ECO:0000256" key="1">
    <source>
        <dbReference type="ARBA" id="ARBA00023125"/>
    </source>
</evidence>
<feature type="transmembrane region" description="Helical" evidence="3">
    <location>
        <begin position="150"/>
        <end position="170"/>
    </location>
</feature>
<evidence type="ECO:0000313" key="7">
    <source>
        <dbReference type="Proteomes" id="UP001356704"/>
    </source>
</evidence>
<dbReference type="CDD" id="cd00383">
    <property type="entry name" value="trans_reg_C"/>
    <property type="match status" value="1"/>
</dbReference>
<dbReference type="Proteomes" id="UP001356704">
    <property type="component" value="Unassembled WGS sequence"/>
</dbReference>
<protein>
    <submittedName>
        <fullName evidence="6">Winged helix-turn-helix domain-containing protein</fullName>
    </submittedName>
</protein>
<proteinExistence type="predicted"/>
<dbReference type="Pfam" id="PF00486">
    <property type="entry name" value="Trans_reg_C"/>
    <property type="match status" value="1"/>
</dbReference>
<dbReference type="PROSITE" id="PS51257">
    <property type="entry name" value="PROKAR_LIPOPROTEIN"/>
    <property type="match status" value="1"/>
</dbReference>
<dbReference type="RefSeq" id="WP_331809649.1">
    <property type="nucleotide sequence ID" value="NZ_JAZHOU010000002.1"/>
</dbReference>
<keyword evidence="3" id="KW-0472">Membrane</keyword>
<keyword evidence="3" id="KW-1133">Transmembrane helix</keyword>
<keyword evidence="7" id="KW-1185">Reference proteome</keyword>
<evidence type="ECO:0000313" key="6">
    <source>
        <dbReference type="EMBL" id="MEF3078872.1"/>
    </source>
</evidence>
<keyword evidence="3" id="KW-0812">Transmembrane</keyword>
<reference evidence="6 7" key="1">
    <citation type="submission" date="2024-02" db="EMBL/GenBank/DDBJ databases">
        <title>Winogradskyella poriferorum JCM 12885.</title>
        <authorList>
            <person name="Zhang D.-F."/>
            <person name="Fu Z.-Y."/>
        </authorList>
    </citation>
    <scope>NUCLEOTIDE SEQUENCE [LARGE SCALE GENOMIC DNA]</scope>
    <source>
        <strain evidence="6 7">JCM 12885</strain>
    </source>
</reference>
<dbReference type="InterPro" id="IPR001867">
    <property type="entry name" value="OmpR/PhoB-type_DNA-bd"/>
</dbReference>
<accession>A0ABU7W4H9</accession>
<dbReference type="InterPro" id="IPR036388">
    <property type="entry name" value="WH-like_DNA-bd_sf"/>
</dbReference>
<dbReference type="EMBL" id="JAZHOU010000002">
    <property type="protein sequence ID" value="MEF3078872.1"/>
    <property type="molecule type" value="Genomic_DNA"/>
</dbReference>
<sequence length="282" mass="32200">MKKHCCFNLLLVVAIVLTSCASKMQETNSDAIKVAIRAVGHELLLAQNDSTSLVLPIEKVDARTYKLQFQKELSIEPGFLTETITRNFKTAELSSNYIIEVVQCSDDQIAYSYQMKHKKDNEIVPCGGRVLPKSCYLLLVKFQKNNKTGLSLWISVALLLVSILIVLFILKRRTVLKRKEEDNDDRIKLGGFIFYPEQHKLVKQALEISLSKKECEILEIFSEKPNEIISREELTKRIWEDNGVVVGRSLDTYISKLRKKLQDDPNIKLTNVHGIGYKLEVS</sequence>
<dbReference type="SMART" id="SM00862">
    <property type="entry name" value="Trans_reg_C"/>
    <property type="match status" value="1"/>
</dbReference>
<evidence type="ECO:0000256" key="4">
    <source>
        <dbReference type="SAM" id="SignalP"/>
    </source>
</evidence>
<organism evidence="6 7">
    <name type="scientific">Winogradskyella poriferorum</name>
    <dbReference type="NCBI Taxonomy" id="307627"/>
    <lineage>
        <taxon>Bacteria</taxon>
        <taxon>Pseudomonadati</taxon>
        <taxon>Bacteroidota</taxon>
        <taxon>Flavobacteriia</taxon>
        <taxon>Flavobacteriales</taxon>
        <taxon>Flavobacteriaceae</taxon>
        <taxon>Winogradskyella</taxon>
    </lineage>
</organism>